<reference evidence="1 2" key="1">
    <citation type="submission" date="2020-07" db="EMBL/GenBank/DDBJ databases">
        <title>Vallitalea guaymasensis genome.</title>
        <authorList>
            <person name="Postec A."/>
        </authorList>
    </citation>
    <scope>NUCLEOTIDE SEQUENCE [LARGE SCALE GENOMIC DNA]</scope>
    <source>
        <strain evidence="1 2">Ra1766G1</strain>
    </source>
</reference>
<proteinExistence type="predicted"/>
<dbReference type="Gene3D" id="3.30.460.40">
    <property type="match status" value="1"/>
</dbReference>
<dbReference type="AlphaFoldDB" id="A0A8J8SBD6"/>
<protein>
    <submittedName>
        <fullName evidence="1">Uncharacterized protein</fullName>
    </submittedName>
</protein>
<sequence length="193" mass="22274">MFDTLSYIGKKLNEESIVWGIGASILLNNYGLIDKPNDIDILVDIKNIEKLDLILREIGDKKTRVKTDTYSTTYFYEYVVDGFDVDVMAGLKINHADGIYKYDFDKNSITDIKKINGVNIPLTSLEDWYVIYQLIPNREKKVNMIEKYLLTNGIENPAFLEKALSKELPKLVRDKIEGILKLYANILERVKNE</sequence>
<gene>
    <name evidence="1" type="ORF">HYG85_06210</name>
</gene>
<dbReference type="SUPFAM" id="SSF81301">
    <property type="entry name" value="Nucleotidyltransferase"/>
    <property type="match status" value="1"/>
</dbReference>
<dbReference type="RefSeq" id="WP_212692765.1">
    <property type="nucleotide sequence ID" value="NZ_CP058561.1"/>
</dbReference>
<dbReference type="KEGG" id="vgu:HYG85_06210"/>
<organism evidence="1 2">
    <name type="scientific">Vallitalea guaymasensis</name>
    <dbReference type="NCBI Taxonomy" id="1185412"/>
    <lineage>
        <taxon>Bacteria</taxon>
        <taxon>Bacillati</taxon>
        <taxon>Bacillota</taxon>
        <taxon>Clostridia</taxon>
        <taxon>Lachnospirales</taxon>
        <taxon>Vallitaleaceae</taxon>
        <taxon>Vallitalea</taxon>
    </lineage>
</organism>
<keyword evidence="2" id="KW-1185">Reference proteome</keyword>
<evidence type="ECO:0000313" key="1">
    <source>
        <dbReference type="EMBL" id="QUH28539.1"/>
    </source>
</evidence>
<dbReference type="EMBL" id="CP058561">
    <property type="protein sequence ID" value="QUH28539.1"/>
    <property type="molecule type" value="Genomic_DNA"/>
</dbReference>
<dbReference type="InterPro" id="IPR043519">
    <property type="entry name" value="NT_sf"/>
</dbReference>
<accession>A0A8J8SBD6</accession>
<name>A0A8J8SBD6_9FIRM</name>
<dbReference type="Proteomes" id="UP000677305">
    <property type="component" value="Chromosome"/>
</dbReference>
<evidence type="ECO:0000313" key="2">
    <source>
        <dbReference type="Proteomes" id="UP000677305"/>
    </source>
</evidence>